<feature type="transmembrane region" description="Helical" evidence="1">
    <location>
        <begin position="105"/>
        <end position="128"/>
    </location>
</feature>
<keyword evidence="1" id="KW-0812">Transmembrane</keyword>
<evidence type="ECO:0000313" key="3">
    <source>
        <dbReference type="Proteomes" id="UP001592531"/>
    </source>
</evidence>
<feature type="transmembrane region" description="Helical" evidence="1">
    <location>
        <begin position="7"/>
        <end position="29"/>
    </location>
</feature>
<dbReference type="EMBL" id="JBHFAB010000003">
    <property type="protein sequence ID" value="MFC1416246.1"/>
    <property type="molecule type" value="Genomic_DNA"/>
</dbReference>
<evidence type="ECO:0000313" key="2">
    <source>
        <dbReference type="EMBL" id="MFC1416246.1"/>
    </source>
</evidence>
<keyword evidence="3" id="KW-1185">Reference proteome</keyword>
<reference evidence="2 3" key="1">
    <citation type="submission" date="2024-09" db="EMBL/GenBank/DDBJ databases">
        <authorList>
            <person name="Lee S.D."/>
        </authorList>
    </citation>
    <scope>NUCLEOTIDE SEQUENCE [LARGE SCALE GENOMIC DNA]</scope>
    <source>
        <strain evidence="2 3">N8-3</strain>
    </source>
</reference>
<dbReference type="Proteomes" id="UP001592531">
    <property type="component" value="Unassembled WGS sequence"/>
</dbReference>
<gene>
    <name evidence="2" type="ORF">ACEZDE_06270</name>
</gene>
<name>A0ABV6VRB2_9ACTN</name>
<dbReference type="RefSeq" id="WP_380533327.1">
    <property type="nucleotide sequence ID" value="NZ_JBHFAB010000003.1"/>
</dbReference>
<proteinExistence type="predicted"/>
<comment type="caution">
    <text evidence="2">The sequence shown here is derived from an EMBL/GenBank/DDBJ whole genome shotgun (WGS) entry which is preliminary data.</text>
</comment>
<evidence type="ECO:0000256" key="1">
    <source>
        <dbReference type="SAM" id="Phobius"/>
    </source>
</evidence>
<feature type="transmembrane region" description="Helical" evidence="1">
    <location>
        <begin position="66"/>
        <end position="85"/>
    </location>
</feature>
<accession>A0ABV6VRB2</accession>
<keyword evidence="1" id="KW-1133">Transmembrane helix</keyword>
<feature type="transmembrane region" description="Helical" evidence="1">
    <location>
        <begin position="35"/>
        <end position="54"/>
    </location>
</feature>
<protein>
    <submittedName>
        <fullName evidence="2">Uncharacterized protein</fullName>
    </submittedName>
</protein>
<sequence>MIQSIPPWLVVVAALVAGIGAMIRLSLLMPSAKQRIRLSMVFLVLFLITLVIGLAKRQALEHSMVIYFDVVAALLVSLVGAGPYIRSAAVQQMETGSADPVPSRVSSRVVILGLITVGVLLGLEYAFLWR</sequence>
<organism evidence="2 3">
    <name type="scientific">Streptacidiphilus cavernicola</name>
    <dbReference type="NCBI Taxonomy" id="3342716"/>
    <lineage>
        <taxon>Bacteria</taxon>
        <taxon>Bacillati</taxon>
        <taxon>Actinomycetota</taxon>
        <taxon>Actinomycetes</taxon>
        <taxon>Kitasatosporales</taxon>
        <taxon>Streptomycetaceae</taxon>
        <taxon>Streptacidiphilus</taxon>
    </lineage>
</organism>
<keyword evidence="1" id="KW-0472">Membrane</keyword>